<comment type="caution">
    <text evidence="1">The sequence shown here is derived from an EMBL/GenBank/DDBJ whole genome shotgun (WGS) entry which is preliminary data.</text>
</comment>
<evidence type="ECO:0000313" key="1">
    <source>
        <dbReference type="EMBL" id="SHM94324.1"/>
    </source>
</evidence>
<dbReference type="Proteomes" id="UP000184388">
    <property type="component" value="Unassembled WGS sequence"/>
</dbReference>
<dbReference type="EMBL" id="FRBK01000016">
    <property type="protein sequence ID" value="SHM94324.1"/>
    <property type="molecule type" value="Genomic_DNA"/>
</dbReference>
<name>A0A9X8N4K5_9ACTN</name>
<evidence type="ECO:0000313" key="2">
    <source>
        <dbReference type="Proteomes" id="UP000184388"/>
    </source>
</evidence>
<dbReference type="AlphaFoldDB" id="A0A9X8N4K5"/>
<sequence length="119" mass="12721">MRIPQIHVKSAIRTSNTASNATRFGSLAFPIPLPTVSGMERRFAPAATVHAERPETVVDRHWRAHARRPLQCALAFVGLLMLLDWGSGGLTAARAGLWARLGAVAFAVLLPARISAGDG</sequence>
<proteinExistence type="predicted"/>
<organism evidence="1 2">
    <name type="scientific">Streptomyces yunnanensis</name>
    <dbReference type="NCBI Taxonomy" id="156453"/>
    <lineage>
        <taxon>Bacteria</taxon>
        <taxon>Bacillati</taxon>
        <taxon>Actinomycetota</taxon>
        <taxon>Actinomycetes</taxon>
        <taxon>Kitasatosporales</taxon>
        <taxon>Streptomycetaceae</taxon>
        <taxon>Streptomyces</taxon>
    </lineage>
</organism>
<protein>
    <submittedName>
        <fullName evidence="1">Uncharacterized protein</fullName>
    </submittedName>
</protein>
<accession>A0A9X8N4K5</accession>
<reference evidence="2" key="1">
    <citation type="submission" date="2016-11" db="EMBL/GenBank/DDBJ databases">
        <authorList>
            <person name="Jaros S."/>
            <person name="Januszkiewicz K."/>
            <person name="Wedrychowicz H."/>
        </authorList>
    </citation>
    <scope>NUCLEOTIDE SEQUENCE [LARGE SCALE GENOMIC DNA]</scope>
    <source>
        <strain evidence="2">CGMCC 4.3555</strain>
    </source>
</reference>
<gene>
    <name evidence="1" type="ORF">SAMN05216268_116187</name>
</gene>